<evidence type="ECO:0000259" key="11">
    <source>
        <dbReference type="PROSITE" id="PS52019"/>
    </source>
</evidence>
<evidence type="ECO:0000259" key="10">
    <source>
        <dbReference type="PROSITE" id="PS52004"/>
    </source>
</evidence>
<dbReference type="InterPro" id="IPR009081">
    <property type="entry name" value="PP-bd_ACP"/>
</dbReference>
<dbReference type="Gene3D" id="3.40.47.10">
    <property type="match status" value="1"/>
</dbReference>
<feature type="domain" description="PKS/mFAS DH" evidence="11">
    <location>
        <begin position="954"/>
        <end position="1238"/>
    </location>
</feature>
<dbReference type="CDD" id="cd05195">
    <property type="entry name" value="enoyl_red"/>
    <property type="match status" value="1"/>
</dbReference>
<dbReference type="GeneID" id="81351685"/>
<dbReference type="Gene3D" id="3.40.366.10">
    <property type="entry name" value="Malonyl-Coenzyme A Acyl Carrier Protein, domain 2"/>
    <property type="match status" value="1"/>
</dbReference>
<dbReference type="InterPro" id="IPR020841">
    <property type="entry name" value="PKS_Beta-ketoAc_synthase_dom"/>
</dbReference>
<dbReference type="InterPro" id="IPR036291">
    <property type="entry name" value="NAD(P)-bd_dom_sf"/>
</dbReference>
<keyword evidence="13" id="KW-1185">Reference proteome</keyword>
<dbReference type="InterPro" id="IPR016039">
    <property type="entry name" value="Thiolase-like"/>
</dbReference>
<dbReference type="InterPro" id="IPR018201">
    <property type="entry name" value="Ketoacyl_synth_AS"/>
</dbReference>
<dbReference type="FunFam" id="3.40.50.720:FF:000209">
    <property type="entry name" value="Polyketide synthase Pks12"/>
    <property type="match status" value="1"/>
</dbReference>
<dbReference type="CDD" id="cd02440">
    <property type="entry name" value="AdoMet_MTases"/>
    <property type="match status" value="1"/>
</dbReference>
<dbReference type="SMART" id="SM00826">
    <property type="entry name" value="PKS_DH"/>
    <property type="match status" value="1"/>
</dbReference>
<evidence type="ECO:0000256" key="5">
    <source>
        <dbReference type="ARBA" id="ARBA00022857"/>
    </source>
</evidence>
<dbReference type="InterPro" id="IPR001227">
    <property type="entry name" value="Ac_transferase_dom_sf"/>
</dbReference>
<dbReference type="InterPro" id="IPR020807">
    <property type="entry name" value="PKS_DH"/>
</dbReference>
<dbReference type="InterPro" id="IPR029063">
    <property type="entry name" value="SAM-dependent_MTases_sf"/>
</dbReference>
<keyword evidence="4" id="KW-0808">Transferase</keyword>
<dbReference type="Pfam" id="PF16197">
    <property type="entry name" value="KAsynt_C_assoc"/>
    <property type="match status" value="1"/>
</dbReference>
<dbReference type="Pfam" id="PF02801">
    <property type="entry name" value="Ketoacyl-synt_C"/>
    <property type="match status" value="1"/>
</dbReference>
<dbReference type="Pfam" id="PF08240">
    <property type="entry name" value="ADH_N"/>
    <property type="match status" value="1"/>
</dbReference>
<dbReference type="GO" id="GO:1901336">
    <property type="term" value="P:lactone biosynthetic process"/>
    <property type="evidence" value="ECO:0007669"/>
    <property type="project" value="UniProtKB-ARBA"/>
</dbReference>
<dbReference type="Pfam" id="PF00698">
    <property type="entry name" value="Acyl_transf_1"/>
    <property type="match status" value="1"/>
</dbReference>
<gene>
    <name evidence="12" type="ORF">N7532_000202</name>
</gene>
<dbReference type="Pfam" id="PF00107">
    <property type="entry name" value="ADH_zinc_N"/>
    <property type="match status" value="1"/>
</dbReference>
<dbReference type="InterPro" id="IPR057326">
    <property type="entry name" value="KR_dom"/>
</dbReference>
<dbReference type="SUPFAM" id="SSF53335">
    <property type="entry name" value="S-adenosyl-L-methionine-dependent methyltransferases"/>
    <property type="match status" value="1"/>
</dbReference>
<dbReference type="SUPFAM" id="SSF47336">
    <property type="entry name" value="ACP-like"/>
    <property type="match status" value="1"/>
</dbReference>
<dbReference type="RefSeq" id="XP_056479930.1">
    <property type="nucleotide sequence ID" value="XM_056612706.1"/>
</dbReference>
<dbReference type="InterPro" id="IPR014031">
    <property type="entry name" value="Ketoacyl_synth_C"/>
</dbReference>
<sequence>MASLRLDQIEEANSLEQIMGMNQISAKLGTASGQPPTESVNHISLCRDDELHQPEIGGQEQYANPEIGNFPAIAICGMALRLPGGVSSPDEFWKFLIEKRNGLCEVPENRYNIESFYNESKPHSVRTRRGYFLQEDPACFDTDFFSITPAEAARMDPQQRQLLEIVWECLESAGETKWRGKEVGCFVGVYGEDWLDLASKDPQNVDRYHVLGTGQFALSNRVSYEYDFQGPSMTLQTGCSSSLVGLHEACQALYSGECSSAIVAGTNLIFAPTMTTTMSENMVLSPSGMCRTFDAKADGYGRGEAINAIYIKRLDDAIRSNDPIRAVIRATSTNCDGKTPSITTPGSLSQERLVRKAYKKARIENISLTAFFECHGTGTTIGDTAETSVVAKLFKNNGTVIGSVKPNVGHSEGASGITSVIKTVLALETKQIPPNIFFDTPNPKIPFDEAKLEVPTSVLPWPTDRLQRASVNCFGIGGANAHVVLDSKESYFESHRRNHSAKISQPEGARLLVVSAKCAESLQQRIKDISHYANDNPDTLHDLAYTLSVRREHLLHRAFAVASPGKPVDPGSFQKGQKTSTKLTFVFTGQGAQWAGMGKDLIETFKSFREDIEKLDSSLQELENPPSWSLQEELMNPNCRVNKSTLSQPLCTALQIGLVNLLRSMGVQPDSVVGHSSGEITAAYAAGAITAKSAMAVAYYRGIATESMDGKGAMLAVGVGRSEITPYLSDSVVVACENSPQSVTLSGDIDAIHEISGRIKEDLPETLCRLLRVKTAYHSHHMLDPGKIYENQIAGYIELQTEMLPFFSSVTSETISSPSQLGASYWRRNLQSPVLFNDAIRLILDGSNSRHSFVEIGPHSALAGPLRQIFKSLSLKTDPVYIPTMIRHAEDSRSQILHTIGCNHLCGMDVKWDVVSGVGETLSSLPSYAWQHPTRHWHESRLATAWRQRKSAHHEILGARIAESSDLEPSWRNILHLEDVPWIWDHVLQGNVVFPAAAYVAMAGEAVRQLHADVEDYSIKNLVLKSPLLLKDDQATEIITSFRPVKVTDLVDSDWYNFTITAHDGVGWTKQCQGQVRPHFDYAPSPKDIKKRIRSVETQQWYRALDKRGLNYGQSFRGLDSIAADPVKLEADAIVTNKIENCSSRYALHPTVIDQCLQLMSVALTNGVSRRIDRLAIPAAIGQLYVAGNATEMPLESQMTHSSIGSLLGSSTLRANDGKLLLSLDQAAFFSVQDQIAKDPIPLMSQIKWSPAIDLTPPELWVTKPHAAGEVLEMSKDAARIALLYVLETAEKIDYSTSNEPHMIRYRDWIATTASRVRTGYYHNCPEWLELVALSSEARQSKILEICATWDHKDGFSGLSAASQAVFENYSEFVPGKRSALDVLMDDNRLERLYAGIGTTNFWEYPLQLLGHANPRMRILEIGAGTGAATKQVLQNLKTPEGVRLYSKYVFTDISPGFTVAAQEKFNADHQLEFMVLDISRDPEEQGFEPHTFDLVIASNVLHATPVLRDTLQNVNKLLSPNGKLLLNELNPESLIIDYTMGVLPGWWIGKDDNRHDRPYISPDRWDSELRAAGFTGSDAYSYDIEPPFQFSFNMLSSVSTQSNAQGIVLVGDSTSCFWASEVEAKFLEEGYDVSWSTLDEEPPRGKGIVFMLDLDGPFLYDLKEDGFLRLQHYILNAKCRSIWVTRSAQFSCKDPRYGLIFGFARTLRKEIGIDLSIFETDVFDRAAAASLCKVLEKIHTSRTADDMDPEYEFSYHNEAVHVGRCQWAAPNKTQDSLVDSSEDRVIKLDISTYGILDTLQWCAIPLPDLRDDEIEIDVQYIGLNFRDILIAMGLVGNKTEIGLEGSGTIRRVGCNVTDLKPGDKVMAFYPGMLQSRITSHPDRCCKIPDGLSLEEAATMTTVYLTAIYSLIELGSLKKGQTVLIHSACGGVGIASIQICKMIGAEVFTTVGTEEKVQFLMSEFGIPRNRIFNSRSKEFLTDILRETNGRGVDIVLNSLAGDLLHASWECVAPRGKMFELGKRDFLTNGTLSMAPFGKNRSFFGVDLLSLALECPEVLQEVFSKTMLLNREAKVQPIRPVTKFSADRIQEAFRYMQQGVHMGKVLIEMPNYSDDLSFVRDELKLEFSSQRSYLLVGGLGGLGRAISTWMIENGARQLVYLSRSAGNSEEDKVFLTDLEMQGCEAICVSGDVSQLDDVQRAVAKCTRPLAGVIQMSMNLNDRTFSKMTFDEWALSLSPKVEGTFNLHDAVQGIDLDFFVVLSSLCGACGNIGQANYAAANTFLDAFTAFRRELGLPCSALALGPVEDVGLVSRNPKILQSVRAGASRLLSEGEVIEGMELAIRQSRAEFSSPIIVGLNNTKPTSHPDVRTPWGRDIRYGLYYNLESKLNTRTEASSDRLKGLLLKIEHDPSLLDEVDTQNFIRRELGKLITQHMTNAEDLDDEQTAKIVVDSLMSIEIRGWARRNLGLEISLAEITKAGTVGNLGTVVIEHLRAKYCE</sequence>
<dbReference type="CDD" id="cd05274">
    <property type="entry name" value="KR_FAS_SDR_x"/>
    <property type="match status" value="1"/>
</dbReference>
<dbReference type="Pfam" id="PF21089">
    <property type="entry name" value="PKS_DH_N"/>
    <property type="match status" value="1"/>
</dbReference>
<dbReference type="InterPro" id="IPR013968">
    <property type="entry name" value="PKS_KR"/>
</dbReference>
<dbReference type="SMART" id="SM00829">
    <property type="entry name" value="PKS_ER"/>
    <property type="match status" value="1"/>
</dbReference>
<evidence type="ECO:0000256" key="3">
    <source>
        <dbReference type="ARBA" id="ARBA00022603"/>
    </source>
</evidence>
<dbReference type="InterPro" id="IPR032821">
    <property type="entry name" value="PKS_assoc"/>
</dbReference>
<keyword evidence="3" id="KW-0489">Methyltransferase</keyword>
<dbReference type="Gene3D" id="3.90.180.10">
    <property type="entry name" value="Medium-chain alcohol dehydrogenases, catalytic domain"/>
    <property type="match status" value="1"/>
</dbReference>
<dbReference type="PROSITE" id="PS52019">
    <property type="entry name" value="PKS_MFAS_DH"/>
    <property type="match status" value="1"/>
</dbReference>
<dbReference type="PROSITE" id="PS52004">
    <property type="entry name" value="KS3_2"/>
    <property type="match status" value="1"/>
</dbReference>
<dbReference type="SMART" id="SM00822">
    <property type="entry name" value="PKS_KR"/>
    <property type="match status" value="1"/>
</dbReference>
<feature type="active site" description="Proton acceptor; for dehydratase activity" evidence="8">
    <location>
        <position position="986"/>
    </location>
</feature>
<feature type="active site" description="Proton donor; for dehydratase activity" evidence="8">
    <location>
        <position position="1154"/>
    </location>
</feature>
<dbReference type="SUPFAM" id="SSF51735">
    <property type="entry name" value="NAD(P)-binding Rossmann-fold domains"/>
    <property type="match status" value="2"/>
</dbReference>
<dbReference type="PROSITE" id="PS00606">
    <property type="entry name" value="KS3_1"/>
    <property type="match status" value="1"/>
</dbReference>
<dbReference type="InterPro" id="IPR049551">
    <property type="entry name" value="PKS_DH_C"/>
</dbReference>
<dbReference type="InterPro" id="IPR050091">
    <property type="entry name" value="PKS_NRPS_Biosynth_Enz"/>
</dbReference>
<keyword evidence="1" id="KW-0596">Phosphopantetheine</keyword>
<dbReference type="InterPro" id="IPR020843">
    <property type="entry name" value="ER"/>
</dbReference>
<dbReference type="InterPro" id="IPR011032">
    <property type="entry name" value="GroES-like_sf"/>
</dbReference>
<dbReference type="GO" id="GO:0006633">
    <property type="term" value="P:fatty acid biosynthetic process"/>
    <property type="evidence" value="ECO:0007669"/>
    <property type="project" value="InterPro"/>
</dbReference>
<evidence type="ECO:0000256" key="8">
    <source>
        <dbReference type="PROSITE-ProRule" id="PRU01363"/>
    </source>
</evidence>
<evidence type="ECO:0000256" key="4">
    <source>
        <dbReference type="ARBA" id="ARBA00022679"/>
    </source>
</evidence>
<dbReference type="PANTHER" id="PTHR43775">
    <property type="entry name" value="FATTY ACID SYNTHASE"/>
    <property type="match status" value="1"/>
</dbReference>
<feature type="domain" description="Carrier" evidence="9">
    <location>
        <begin position="2411"/>
        <end position="2491"/>
    </location>
</feature>
<dbReference type="Gene3D" id="3.40.50.150">
    <property type="entry name" value="Vaccinia Virus protein VP39"/>
    <property type="match status" value="1"/>
</dbReference>
<dbReference type="SMART" id="SM00827">
    <property type="entry name" value="PKS_AT"/>
    <property type="match status" value="1"/>
</dbReference>
<dbReference type="Pfam" id="PF08242">
    <property type="entry name" value="Methyltransf_12"/>
    <property type="match status" value="1"/>
</dbReference>
<dbReference type="SMART" id="SM00825">
    <property type="entry name" value="PKS_KS"/>
    <property type="match status" value="1"/>
</dbReference>
<dbReference type="GO" id="GO:0032259">
    <property type="term" value="P:methylation"/>
    <property type="evidence" value="ECO:0007669"/>
    <property type="project" value="UniProtKB-KW"/>
</dbReference>
<dbReference type="GO" id="GO:0016491">
    <property type="term" value="F:oxidoreductase activity"/>
    <property type="evidence" value="ECO:0007669"/>
    <property type="project" value="InterPro"/>
</dbReference>
<feature type="domain" description="Ketosynthase family 3 (KS3)" evidence="10">
    <location>
        <begin position="70"/>
        <end position="487"/>
    </location>
</feature>
<protein>
    <submittedName>
        <fullName evidence="12">Fum1p</fullName>
    </submittedName>
</protein>
<dbReference type="Pfam" id="PF08659">
    <property type="entry name" value="KR"/>
    <property type="match status" value="1"/>
</dbReference>
<organism evidence="12 13">
    <name type="scientific">Penicillium argentinense</name>
    <dbReference type="NCBI Taxonomy" id="1131581"/>
    <lineage>
        <taxon>Eukaryota</taxon>
        <taxon>Fungi</taxon>
        <taxon>Dikarya</taxon>
        <taxon>Ascomycota</taxon>
        <taxon>Pezizomycotina</taxon>
        <taxon>Eurotiomycetes</taxon>
        <taxon>Eurotiomycetidae</taxon>
        <taxon>Eurotiales</taxon>
        <taxon>Aspergillaceae</taxon>
        <taxon>Penicillium</taxon>
    </lineage>
</organism>
<dbReference type="SUPFAM" id="SSF50129">
    <property type="entry name" value="GroES-like"/>
    <property type="match status" value="1"/>
</dbReference>
<dbReference type="InterPro" id="IPR013149">
    <property type="entry name" value="ADH-like_C"/>
</dbReference>
<dbReference type="SUPFAM" id="SSF55048">
    <property type="entry name" value="Probable ACP-binding domain of malonyl-CoA ACP transacylase"/>
    <property type="match status" value="1"/>
</dbReference>
<dbReference type="InterPro" id="IPR013154">
    <property type="entry name" value="ADH-like_N"/>
</dbReference>
<dbReference type="InterPro" id="IPR013217">
    <property type="entry name" value="Methyltransf_12"/>
</dbReference>
<dbReference type="Gene3D" id="3.10.129.110">
    <property type="entry name" value="Polyketide synthase dehydratase"/>
    <property type="match status" value="1"/>
</dbReference>
<proteinExistence type="predicted"/>
<dbReference type="InterPro" id="IPR014043">
    <property type="entry name" value="Acyl_transferase_dom"/>
</dbReference>
<dbReference type="InterPro" id="IPR049900">
    <property type="entry name" value="PKS_mFAS_DH"/>
</dbReference>
<feature type="region of interest" description="N-terminal hotdog fold" evidence="8">
    <location>
        <begin position="954"/>
        <end position="1083"/>
    </location>
</feature>
<dbReference type="InterPro" id="IPR049552">
    <property type="entry name" value="PKS_DH_N"/>
</dbReference>
<dbReference type="Proteomes" id="UP001149074">
    <property type="component" value="Unassembled WGS sequence"/>
</dbReference>
<dbReference type="Pfam" id="PF14765">
    <property type="entry name" value="PS-DH"/>
    <property type="match status" value="1"/>
</dbReference>
<dbReference type="InterPro" id="IPR036736">
    <property type="entry name" value="ACP-like_sf"/>
</dbReference>
<accession>A0A9W9KNM3</accession>
<keyword evidence="6" id="KW-0511">Multifunctional enzyme</keyword>
<dbReference type="GO" id="GO:0004315">
    <property type="term" value="F:3-oxoacyl-[acyl-carrier-protein] synthase activity"/>
    <property type="evidence" value="ECO:0007669"/>
    <property type="project" value="InterPro"/>
</dbReference>
<keyword evidence="7" id="KW-0012">Acyltransferase</keyword>
<dbReference type="InterPro" id="IPR042104">
    <property type="entry name" value="PKS_dehydratase_sf"/>
</dbReference>
<reference evidence="12" key="2">
    <citation type="journal article" date="2023" name="IMA Fungus">
        <title>Comparative genomic study of the Penicillium genus elucidates a diverse pangenome and 15 lateral gene transfer events.</title>
        <authorList>
            <person name="Petersen C."/>
            <person name="Sorensen T."/>
            <person name="Nielsen M.R."/>
            <person name="Sondergaard T.E."/>
            <person name="Sorensen J.L."/>
            <person name="Fitzpatrick D.A."/>
            <person name="Frisvad J.C."/>
            <person name="Nielsen K.L."/>
        </authorList>
    </citation>
    <scope>NUCLEOTIDE SEQUENCE</scope>
    <source>
        <strain evidence="12">IBT 30761</strain>
    </source>
</reference>
<evidence type="ECO:0000313" key="12">
    <source>
        <dbReference type="EMBL" id="KAJ5112157.1"/>
    </source>
</evidence>
<dbReference type="InterPro" id="IPR016036">
    <property type="entry name" value="Malonyl_transacylase_ACP-bd"/>
</dbReference>
<evidence type="ECO:0000256" key="7">
    <source>
        <dbReference type="ARBA" id="ARBA00023315"/>
    </source>
</evidence>
<evidence type="ECO:0000313" key="13">
    <source>
        <dbReference type="Proteomes" id="UP001149074"/>
    </source>
</evidence>
<keyword evidence="5" id="KW-0521">NADP</keyword>
<dbReference type="GO" id="GO:0044550">
    <property type="term" value="P:secondary metabolite biosynthetic process"/>
    <property type="evidence" value="ECO:0007669"/>
    <property type="project" value="TreeGrafter"/>
</dbReference>
<evidence type="ECO:0000256" key="1">
    <source>
        <dbReference type="ARBA" id="ARBA00022450"/>
    </source>
</evidence>
<evidence type="ECO:0000256" key="2">
    <source>
        <dbReference type="ARBA" id="ARBA00022553"/>
    </source>
</evidence>
<dbReference type="InterPro" id="IPR014030">
    <property type="entry name" value="Ketoacyl_synth_N"/>
</dbReference>
<evidence type="ECO:0000259" key="9">
    <source>
        <dbReference type="PROSITE" id="PS50075"/>
    </source>
</evidence>
<keyword evidence="2" id="KW-0597">Phosphoprotein</keyword>
<dbReference type="Gene3D" id="3.40.50.720">
    <property type="entry name" value="NAD(P)-binding Rossmann-like Domain"/>
    <property type="match status" value="2"/>
</dbReference>
<dbReference type="EMBL" id="JAPQKI010000001">
    <property type="protein sequence ID" value="KAJ5112157.1"/>
    <property type="molecule type" value="Genomic_DNA"/>
</dbReference>
<feature type="region of interest" description="C-terminal hotdog fold" evidence="8">
    <location>
        <begin position="1093"/>
        <end position="1238"/>
    </location>
</feature>
<dbReference type="CDD" id="cd00833">
    <property type="entry name" value="PKS"/>
    <property type="match status" value="1"/>
</dbReference>
<comment type="caution">
    <text evidence="12">The sequence shown here is derived from an EMBL/GenBank/DDBJ whole genome shotgun (WGS) entry which is preliminary data.</text>
</comment>
<dbReference type="SUPFAM" id="SSF53901">
    <property type="entry name" value="Thiolase-like"/>
    <property type="match status" value="1"/>
</dbReference>
<evidence type="ECO:0000256" key="6">
    <source>
        <dbReference type="ARBA" id="ARBA00023268"/>
    </source>
</evidence>
<reference evidence="12" key="1">
    <citation type="submission" date="2022-11" db="EMBL/GenBank/DDBJ databases">
        <authorList>
            <person name="Petersen C."/>
        </authorList>
    </citation>
    <scope>NUCLEOTIDE SEQUENCE</scope>
    <source>
        <strain evidence="12">IBT 30761</strain>
    </source>
</reference>
<dbReference type="SUPFAM" id="SSF52151">
    <property type="entry name" value="FabD/lysophospholipase-like"/>
    <property type="match status" value="1"/>
</dbReference>
<dbReference type="PROSITE" id="PS50075">
    <property type="entry name" value="CARRIER"/>
    <property type="match status" value="1"/>
</dbReference>
<dbReference type="OrthoDB" id="329835at2759"/>
<name>A0A9W9KNM3_9EURO</name>
<dbReference type="PANTHER" id="PTHR43775:SF49">
    <property type="entry name" value="SYNTHASE, PUTATIVE (JCVI)-RELATED"/>
    <property type="match status" value="1"/>
</dbReference>
<dbReference type="InterPro" id="IPR016035">
    <property type="entry name" value="Acyl_Trfase/lysoPLipase"/>
</dbReference>
<dbReference type="GO" id="GO:0008168">
    <property type="term" value="F:methyltransferase activity"/>
    <property type="evidence" value="ECO:0007669"/>
    <property type="project" value="UniProtKB-KW"/>
</dbReference>
<dbReference type="GO" id="GO:0004312">
    <property type="term" value="F:fatty acid synthase activity"/>
    <property type="evidence" value="ECO:0007669"/>
    <property type="project" value="TreeGrafter"/>
</dbReference>
<dbReference type="Pfam" id="PF00109">
    <property type="entry name" value="ketoacyl-synt"/>
    <property type="match status" value="1"/>
</dbReference>